<keyword evidence="6 8" id="KW-0472">Membrane</keyword>
<evidence type="ECO:0000256" key="5">
    <source>
        <dbReference type="ARBA" id="ARBA00022989"/>
    </source>
</evidence>
<dbReference type="PANTHER" id="PTHR22883">
    <property type="entry name" value="ZINC FINGER DHHC DOMAIN CONTAINING PROTEIN"/>
    <property type="match status" value="1"/>
</dbReference>
<dbReference type="InterPro" id="IPR001594">
    <property type="entry name" value="Palmitoyltrfase_DHHC"/>
</dbReference>
<dbReference type="EMBL" id="CAKMRJ010001112">
    <property type="protein sequence ID" value="CAH1422903.1"/>
    <property type="molecule type" value="Genomic_DNA"/>
</dbReference>
<dbReference type="GO" id="GO:0019706">
    <property type="term" value="F:protein-cysteine S-palmitoyltransferase activity"/>
    <property type="evidence" value="ECO:0007669"/>
    <property type="project" value="UniProtKB-EC"/>
</dbReference>
<dbReference type="AlphaFoldDB" id="A0AAU9M4I6"/>
<dbReference type="Pfam" id="PF01529">
    <property type="entry name" value="DHHC"/>
    <property type="match status" value="1"/>
</dbReference>
<sequence length="360" mass="40805">MKGFMKKQKDTLCPKGLNSFSLALRHSFFSTGDCPATLLDLRRHPPRPPLPPFQTFGPTARHQLYLAPLALYLISSFFASFSIILPFIFSVMALIGMATLGRRCKRLFGLRGSAPAFVIVNLLFIWCAYVIVIRQAVSSLLDIVFNVEFIMLQIGLYRILSGDPGFVNCKPPNENPDSLSNNETYQEGSELLISDMDQGCPSNESSLLLQRVRYCKHCDAYVKGFDHHCPAFGNCIGQNNHLLFMILLAGFITAEACYIMGASQILSESKEMVGWNETLVSSTMIFSILQVLWQGVFLTWHIYCVCFNIRTDEFIYWKRYPEFQHIVQLQPGETITTTKFINPYDKGILQNLKEFIDARG</sequence>
<comment type="domain">
    <text evidence="8">The DHHC domain is required for palmitoyltransferase activity.</text>
</comment>
<dbReference type="GO" id="GO:0005794">
    <property type="term" value="C:Golgi apparatus"/>
    <property type="evidence" value="ECO:0007669"/>
    <property type="project" value="TreeGrafter"/>
</dbReference>
<evidence type="ECO:0000256" key="4">
    <source>
        <dbReference type="ARBA" id="ARBA00022692"/>
    </source>
</evidence>
<keyword evidence="3 8" id="KW-0808">Transferase</keyword>
<dbReference type="GO" id="GO:0006612">
    <property type="term" value="P:protein targeting to membrane"/>
    <property type="evidence" value="ECO:0007669"/>
    <property type="project" value="TreeGrafter"/>
</dbReference>
<evidence type="ECO:0000256" key="8">
    <source>
        <dbReference type="RuleBase" id="RU079119"/>
    </source>
</evidence>
<accession>A0AAU9M4I6</accession>
<comment type="caution">
    <text evidence="10">The sequence shown here is derived from an EMBL/GenBank/DDBJ whole genome shotgun (WGS) entry which is preliminary data.</text>
</comment>
<name>A0AAU9M4I6_9ASTR</name>
<keyword evidence="7 8" id="KW-0012">Acyltransferase</keyword>
<comment type="catalytic activity">
    <reaction evidence="8">
        <text>L-cysteinyl-[protein] + hexadecanoyl-CoA = S-hexadecanoyl-L-cysteinyl-[protein] + CoA</text>
        <dbReference type="Rhea" id="RHEA:36683"/>
        <dbReference type="Rhea" id="RHEA-COMP:10131"/>
        <dbReference type="Rhea" id="RHEA-COMP:11032"/>
        <dbReference type="ChEBI" id="CHEBI:29950"/>
        <dbReference type="ChEBI" id="CHEBI:57287"/>
        <dbReference type="ChEBI" id="CHEBI:57379"/>
        <dbReference type="ChEBI" id="CHEBI:74151"/>
        <dbReference type="EC" id="2.3.1.225"/>
    </reaction>
</comment>
<gene>
    <name evidence="10" type="ORF">LVIROSA_LOCUS10206</name>
</gene>
<feature type="transmembrane region" description="Helical" evidence="8">
    <location>
        <begin position="242"/>
        <end position="265"/>
    </location>
</feature>
<evidence type="ECO:0000313" key="10">
    <source>
        <dbReference type="EMBL" id="CAH1422903.1"/>
    </source>
</evidence>
<evidence type="ECO:0000313" key="11">
    <source>
        <dbReference type="Proteomes" id="UP001157418"/>
    </source>
</evidence>
<dbReference type="EC" id="2.3.1.225" evidence="8"/>
<evidence type="ECO:0000256" key="6">
    <source>
        <dbReference type="ARBA" id="ARBA00023136"/>
    </source>
</evidence>
<keyword evidence="5 8" id="KW-1133">Transmembrane helix</keyword>
<feature type="transmembrane region" description="Helical" evidence="8">
    <location>
        <begin position="116"/>
        <end position="137"/>
    </location>
</feature>
<keyword evidence="11" id="KW-1185">Reference proteome</keyword>
<evidence type="ECO:0000256" key="1">
    <source>
        <dbReference type="ARBA" id="ARBA00004127"/>
    </source>
</evidence>
<evidence type="ECO:0000259" key="9">
    <source>
        <dbReference type="Pfam" id="PF01529"/>
    </source>
</evidence>
<feature type="transmembrane region" description="Helical" evidence="8">
    <location>
        <begin position="69"/>
        <end position="95"/>
    </location>
</feature>
<dbReference type="InterPro" id="IPR039859">
    <property type="entry name" value="PFA4/ZDH16/20/ERF2-like"/>
</dbReference>
<keyword evidence="4 8" id="KW-0812">Transmembrane</keyword>
<evidence type="ECO:0000256" key="2">
    <source>
        <dbReference type="ARBA" id="ARBA00008574"/>
    </source>
</evidence>
<feature type="transmembrane region" description="Helical" evidence="8">
    <location>
        <begin position="285"/>
        <end position="309"/>
    </location>
</feature>
<proteinExistence type="inferred from homology"/>
<organism evidence="10 11">
    <name type="scientific">Lactuca virosa</name>
    <dbReference type="NCBI Taxonomy" id="75947"/>
    <lineage>
        <taxon>Eukaryota</taxon>
        <taxon>Viridiplantae</taxon>
        <taxon>Streptophyta</taxon>
        <taxon>Embryophyta</taxon>
        <taxon>Tracheophyta</taxon>
        <taxon>Spermatophyta</taxon>
        <taxon>Magnoliopsida</taxon>
        <taxon>eudicotyledons</taxon>
        <taxon>Gunneridae</taxon>
        <taxon>Pentapetalae</taxon>
        <taxon>asterids</taxon>
        <taxon>campanulids</taxon>
        <taxon>Asterales</taxon>
        <taxon>Asteraceae</taxon>
        <taxon>Cichorioideae</taxon>
        <taxon>Cichorieae</taxon>
        <taxon>Lactucinae</taxon>
        <taxon>Lactuca</taxon>
    </lineage>
</organism>
<reference evidence="10 11" key="1">
    <citation type="submission" date="2022-01" db="EMBL/GenBank/DDBJ databases">
        <authorList>
            <person name="Xiong W."/>
            <person name="Schranz E."/>
        </authorList>
    </citation>
    <scope>NUCLEOTIDE SEQUENCE [LARGE SCALE GENOMIC DNA]</scope>
</reference>
<comment type="subcellular location">
    <subcellularLocation>
        <location evidence="1">Endomembrane system</location>
        <topology evidence="1">Multi-pass membrane protein</topology>
    </subcellularLocation>
</comment>
<comment type="similarity">
    <text evidence="2 8">Belongs to the DHHC palmitoyltransferase family.</text>
</comment>
<feature type="domain" description="Palmitoyltransferase DHHC" evidence="9">
    <location>
        <begin position="210"/>
        <end position="316"/>
    </location>
</feature>
<dbReference type="PROSITE" id="PS50216">
    <property type="entry name" value="DHHC"/>
    <property type="match status" value="1"/>
</dbReference>
<dbReference type="GO" id="GO:0005783">
    <property type="term" value="C:endoplasmic reticulum"/>
    <property type="evidence" value="ECO:0007669"/>
    <property type="project" value="TreeGrafter"/>
</dbReference>
<dbReference type="PANTHER" id="PTHR22883:SF127">
    <property type="entry name" value="ZDHHC-TYPE PALMITOYLTRANSFERASE 3-RELATED"/>
    <property type="match status" value="1"/>
</dbReference>
<dbReference type="Proteomes" id="UP001157418">
    <property type="component" value="Unassembled WGS sequence"/>
</dbReference>
<evidence type="ECO:0000256" key="3">
    <source>
        <dbReference type="ARBA" id="ARBA00022679"/>
    </source>
</evidence>
<protein>
    <recommendedName>
        <fullName evidence="8">S-acyltransferase</fullName>
        <ecNumber evidence="8">2.3.1.225</ecNumber>
    </recommendedName>
    <alternativeName>
        <fullName evidence="8">Palmitoyltransferase</fullName>
    </alternativeName>
</protein>
<evidence type="ECO:0000256" key="7">
    <source>
        <dbReference type="ARBA" id="ARBA00023315"/>
    </source>
</evidence>